<proteinExistence type="inferred from homology"/>
<dbReference type="InterPro" id="IPR014014">
    <property type="entry name" value="RNA_helicase_DEAD_Q_motif"/>
</dbReference>
<organism evidence="18 19">
    <name type="scientific">Heterodera trifolii</name>
    <dbReference type="NCBI Taxonomy" id="157864"/>
    <lineage>
        <taxon>Eukaryota</taxon>
        <taxon>Metazoa</taxon>
        <taxon>Ecdysozoa</taxon>
        <taxon>Nematoda</taxon>
        <taxon>Chromadorea</taxon>
        <taxon>Rhabditida</taxon>
        <taxon>Tylenchina</taxon>
        <taxon>Tylenchomorpha</taxon>
        <taxon>Tylenchoidea</taxon>
        <taxon>Heteroderidae</taxon>
        <taxon>Heteroderinae</taxon>
        <taxon>Heterodera</taxon>
    </lineage>
</organism>
<dbReference type="Proteomes" id="UP001620626">
    <property type="component" value="Unassembled WGS sequence"/>
</dbReference>
<feature type="compositionally biased region" description="Basic and acidic residues" evidence="13">
    <location>
        <begin position="163"/>
        <end position="189"/>
    </location>
</feature>
<dbReference type="CDD" id="cd17953">
    <property type="entry name" value="DEADc_DDX46"/>
    <property type="match status" value="1"/>
</dbReference>
<feature type="region of interest" description="Disordered" evidence="13">
    <location>
        <begin position="163"/>
        <end position="225"/>
    </location>
</feature>
<feature type="domain" description="Helicase C-terminal" evidence="16">
    <location>
        <begin position="693"/>
        <end position="839"/>
    </location>
</feature>
<evidence type="ECO:0000313" key="18">
    <source>
        <dbReference type="EMBL" id="KAL3120580.1"/>
    </source>
</evidence>
<dbReference type="SUPFAM" id="SSF52540">
    <property type="entry name" value="P-loop containing nucleoside triphosphate hydrolases"/>
    <property type="match status" value="3"/>
</dbReference>
<evidence type="ECO:0000259" key="15">
    <source>
        <dbReference type="PROSITE" id="PS51192"/>
    </source>
</evidence>
<dbReference type="InterPro" id="IPR001650">
    <property type="entry name" value="Helicase_C-like"/>
</dbReference>
<feature type="short sequence motif" description="Q motif" evidence="12">
    <location>
        <begin position="457"/>
        <end position="485"/>
    </location>
</feature>
<evidence type="ECO:0000256" key="10">
    <source>
        <dbReference type="ARBA" id="ARBA00047984"/>
    </source>
</evidence>
<dbReference type="SMART" id="SM00487">
    <property type="entry name" value="DEXDc"/>
    <property type="match status" value="1"/>
</dbReference>
<dbReference type="InterPro" id="IPR006762">
    <property type="entry name" value="Gtr1_RagA"/>
</dbReference>
<comment type="caution">
    <text evidence="18">The sequence shown here is derived from an EMBL/GenBank/DDBJ whole genome shotgun (WGS) entry which is preliminary data.</text>
</comment>
<dbReference type="CDD" id="cd18787">
    <property type="entry name" value="SF2_C_DEAD"/>
    <property type="match status" value="1"/>
</dbReference>
<evidence type="ECO:0000256" key="1">
    <source>
        <dbReference type="ARBA" id="ARBA00004308"/>
    </source>
</evidence>
<dbReference type="Pfam" id="PF14935">
    <property type="entry name" value="TMEM138"/>
    <property type="match status" value="1"/>
</dbReference>
<evidence type="ECO:0000256" key="5">
    <source>
        <dbReference type="ARBA" id="ARBA00022801"/>
    </source>
</evidence>
<dbReference type="InterPro" id="IPR024133">
    <property type="entry name" value="TM_138"/>
</dbReference>
<keyword evidence="4" id="KW-0547">Nucleotide-binding</keyword>
<evidence type="ECO:0000259" key="16">
    <source>
        <dbReference type="PROSITE" id="PS51194"/>
    </source>
</evidence>
<dbReference type="PROSITE" id="PS51192">
    <property type="entry name" value="HELICASE_ATP_BIND_1"/>
    <property type="match status" value="1"/>
</dbReference>
<feature type="domain" description="Helicase ATP-binding" evidence="15">
    <location>
        <begin position="488"/>
        <end position="666"/>
    </location>
</feature>
<dbReference type="Pfam" id="PF00270">
    <property type="entry name" value="DEAD"/>
    <property type="match status" value="1"/>
</dbReference>
<dbReference type="PROSITE" id="PS51194">
    <property type="entry name" value="HELICASE_CTER"/>
    <property type="match status" value="1"/>
</dbReference>
<dbReference type="InterPro" id="IPR011545">
    <property type="entry name" value="DEAD/DEAH_box_helicase_dom"/>
</dbReference>
<protein>
    <recommendedName>
        <fullName evidence="3">RNA helicase</fullName>
        <ecNumber evidence="3">3.6.4.13</ecNumber>
    </recommendedName>
</protein>
<dbReference type="PROSITE" id="PS00039">
    <property type="entry name" value="DEAD_ATP_HELICASE"/>
    <property type="match status" value="1"/>
</dbReference>
<dbReference type="EC" id="3.6.4.13" evidence="3"/>
<dbReference type="InterPro" id="IPR027417">
    <property type="entry name" value="P-loop_NTPase"/>
</dbReference>
<evidence type="ECO:0000313" key="19">
    <source>
        <dbReference type="Proteomes" id="UP001620626"/>
    </source>
</evidence>
<evidence type="ECO:0000259" key="17">
    <source>
        <dbReference type="PROSITE" id="PS51195"/>
    </source>
</evidence>
<dbReference type="PANTHER" id="PTHR47958">
    <property type="entry name" value="ATP-DEPENDENT RNA HELICASE DBP3"/>
    <property type="match status" value="1"/>
</dbReference>
<feature type="compositionally biased region" description="Basic and acidic residues" evidence="13">
    <location>
        <begin position="200"/>
        <end position="221"/>
    </location>
</feature>
<comment type="catalytic activity">
    <reaction evidence="10">
        <text>ATP + H2O = ADP + phosphate + H(+)</text>
        <dbReference type="Rhea" id="RHEA:13065"/>
        <dbReference type="ChEBI" id="CHEBI:15377"/>
        <dbReference type="ChEBI" id="CHEBI:15378"/>
        <dbReference type="ChEBI" id="CHEBI:30616"/>
        <dbReference type="ChEBI" id="CHEBI:43474"/>
        <dbReference type="ChEBI" id="CHEBI:456216"/>
        <dbReference type="EC" id="3.6.4.13"/>
    </reaction>
</comment>
<feature type="domain" description="DEAD-box RNA helicase Q" evidence="17">
    <location>
        <begin position="457"/>
        <end position="485"/>
    </location>
</feature>
<evidence type="ECO:0000256" key="12">
    <source>
        <dbReference type="PROSITE-ProRule" id="PRU00552"/>
    </source>
</evidence>
<keyword evidence="14" id="KW-0812">Transmembrane</keyword>
<dbReference type="EMBL" id="JBICBT010000207">
    <property type="protein sequence ID" value="KAL3120580.1"/>
    <property type="molecule type" value="Genomic_DNA"/>
</dbReference>
<evidence type="ECO:0000256" key="14">
    <source>
        <dbReference type="SAM" id="Phobius"/>
    </source>
</evidence>
<keyword evidence="5" id="KW-0378">Hydrolase</keyword>
<comment type="catalytic activity">
    <reaction evidence="11">
        <text>GTP + H2O = GDP + phosphate + H(+)</text>
        <dbReference type="Rhea" id="RHEA:19669"/>
        <dbReference type="ChEBI" id="CHEBI:15377"/>
        <dbReference type="ChEBI" id="CHEBI:15378"/>
        <dbReference type="ChEBI" id="CHEBI:37565"/>
        <dbReference type="ChEBI" id="CHEBI:43474"/>
        <dbReference type="ChEBI" id="CHEBI:58189"/>
    </reaction>
    <physiologicalReaction direction="left-to-right" evidence="11">
        <dbReference type="Rhea" id="RHEA:19670"/>
    </physiologicalReaction>
</comment>
<reference evidence="18 19" key="1">
    <citation type="submission" date="2024-10" db="EMBL/GenBank/DDBJ databases">
        <authorList>
            <person name="Kim D."/>
        </authorList>
    </citation>
    <scope>NUCLEOTIDE SEQUENCE [LARGE SCALE GENOMIC DNA]</scope>
    <source>
        <strain evidence="18">BH-2024</strain>
    </source>
</reference>
<dbReference type="InterPro" id="IPR039400">
    <property type="entry name" value="RagC/D"/>
</dbReference>
<dbReference type="GO" id="GO:0005525">
    <property type="term" value="F:GTP binding"/>
    <property type="evidence" value="ECO:0007669"/>
    <property type="project" value="UniProtKB-KW"/>
</dbReference>
<dbReference type="PROSITE" id="PS51195">
    <property type="entry name" value="Q_MOTIF"/>
    <property type="match status" value="1"/>
</dbReference>
<feature type="compositionally biased region" description="Acidic residues" evidence="13">
    <location>
        <begin position="291"/>
        <end position="303"/>
    </location>
</feature>
<evidence type="ECO:0000256" key="11">
    <source>
        <dbReference type="ARBA" id="ARBA00049117"/>
    </source>
</evidence>
<name>A0ABD2M1C5_9BILA</name>
<evidence type="ECO:0000256" key="4">
    <source>
        <dbReference type="ARBA" id="ARBA00022741"/>
    </source>
</evidence>
<dbReference type="GO" id="GO:0012505">
    <property type="term" value="C:endomembrane system"/>
    <property type="evidence" value="ECO:0007669"/>
    <property type="project" value="UniProtKB-SubCell"/>
</dbReference>
<dbReference type="GO" id="GO:0016787">
    <property type="term" value="F:hydrolase activity"/>
    <property type="evidence" value="ECO:0007669"/>
    <property type="project" value="UniProtKB-KW"/>
</dbReference>
<keyword evidence="6" id="KW-0347">Helicase</keyword>
<feature type="compositionally biased region" description="Basic residues" evidence="13">
    <location>
        <begin position="190"/>
        <end position="199"/>
    </location>
</feature>
<evidence type="ECO:0000256" key="6">
    <source>
        <dbReference type="ARBA" id="ARBA00022806"/>
    </source>
</evidence>
<keyword evidence="7" id="KW-0067">ATP-binding</keyword>
<dbReference type="FunFam" id="3.40.50.300:FF:000079">
    <property type="entry name" value="probable ATP-dependent RNA helicase DDX17"/>
    <property type="match status" value="1"/>
</dbReference>
<feature type="transmembrane region" description="Helical" evidence="14">
    <location>
        <begin position="101"/>
        <end position="124"/>
    </location>
</feature>
<dbReference type="Gene3D" id="3.30.450.190">
    <property type="match status" value="1"/>
</dbReference>
<gene>
    <name evidence="18" type="ORF">niasHT_007872</name>
</gene>
<accession>A0ABD2M1C5</accession>
<dbReference type="InterPro" id="IPR014001">
    <property type="entry name" value="Helicase_ATP-bd"/>
</dbReference>
<dbReference type="Pfam" id="PF04670">
    <property type="entry name" value="Gtr1_RagA"/>
    <property type="match status" value="1"/>
</dbReference>
<keyword evidence="9 14" id="KW-0472">Membrane</keyword>
<feature type="region of interest" description="Disordered" evidence="13">
    <location>
        <begin position="261"/>
        <end position="327"/>
    </location>
</feature>
<dbReference type="SMART" id="SM00490">
    <property type="entry name" value="HELICc"/>
    <property type="match status" value="1"/>
</dbReference>
<feature type="transmembrane region" description="Helical" evidence="14">
    <location>
        <begin position="68"/>
        <end position="89"/>
    </location>
</feature>
<dbReference type="Pfam" id="PF00271">
    <property type="entry name" value="Helicase_C"/>
    <property type="match status" value="1"/>
</dbReference>
<dbReference type="FunFam" id="3.40.50.300:FF:001086">
    <property type="entry name" value="GTP-binding protein GTR2"/>
    <property type="match status" value="1"/>
</dbReference>
<keyword evidence="8" id="KW-0342">GTP-binding</keyword>
<dbReference type="Gene3D" id="3.40.50.300">
    <property type="entry name" value="P-loop containing nucleotide triphosphate hydrolases"/>
    <property type="match status" value="3"/>
</dbReference>
<keyword evidence="14" id="KW-1133">Transmembrane helix</keyword>
<dbReference type="GO" id="GO:0043186">
    <property type="term" value="C:P granule"/>
    <property type="evidence" value="ECO:0007669"/>
    <property type="project" value="UniProtKB-ARBA"/>
</dbReference>
<dbReference type="GO" id="GO:0005524">
    <property type="term" value="F:ATP binding"/>
    <property type="evidence" value="ECO:0007669"/>
    <property type="project" value="UniProtKB-KW"/>
</dbReference>
<feature type="compositionally biased region" description="Basic and acidic residues" evidence="13">
    <location>
        <begin position="261"/>
        <end position="272"/>
    </location>
</feature>
<evidence type="ECO:0000256" key="13">
    <source>
        <dbReference type="SAM" id="MobiDB-lite"/>
    </source>
</evidence>
<comment type="similarity">
    <text evidence="2">Belongs to the GTR/RAG GTP-binding protein family.</text>
</comment>
<sequence>MAFLLIAPLVDLCFNAASVLLFPDNDIQLTHFLLQDTVLILSIIGLAIRFSSTFVFQAGLIGHLLRRFSVSIIFSLLYLVLSISLHIFSLREKWGKKSYHYASPLFVAVLFMFQRTMSVLHYFLYKRTILMLSEPKYHQKSEWLLNKISKKIVVKVLSSRASEKERSKNSSKESERGKSDRTRDRERSSRRSRSRSRSPRNRERDRRGKDGRNDREKERDSRKRKALDIGEIVSLPDKSKLNEKLDEEIRKRREKVERWREQQKKLQEEKPTEAINSETAEEKPSSSWTLEGEDDEEEEEEIENGNGTEENENAMAENENGGNSVEMADESELDPLDAYMAEISQKNKGGDEKKARVLIIGAVSKSAPNKGDIVEPEDETVPITDELDIEQTASSLLAKGRMLAQTDHTKVYYRPFRKNFYVEVPEITAMSKKEVDEYRKELEEITVRGKNVPKPIKSWSQCGVDLKMLNILKIHSYVKPTPIQAQAIPAIMSGRDLIGIAKTGSGKTLAFLIPMFRHVMDQPHLEEMDGPIALIMSPTRELALQTWKEANKFARNLGLHVVCVYGGVGISEQIAELKKGAEVIVCTPGRMIDMLAANNGKVTNLRRVTYLVMDEADRMFDMGFEPQVMKIVNNIRPDRQTVLFSATFPKQMEALARKVLERPVEIQVGGRSVVCKEVEQHAFVLEEHQKFLKLLELLGQYWEHGNVLVFVEKQEKADDVVSQLMGAGYNCAPLHGGIDQDDRDFTILDFKTGRLKLMVATSVAARGLDVKKLILVVNYDAPNHYEDYVHRVGRTGRAGNKGWAYTFILPVGQEKIAGEVCRAFETADATPPEDLKKLWDDYKARMAAEGVEVYSGGGGYSGSGYRYDDMEDESELNKRKMTKLVYGLESGMEDDVANIDSQLESMMKSSKRIVHRRAGATFRGGRADPSTEKKVEAARAMAERIAAEKLAQPTTQMEKDATQLTAEAIMRGTEATPLTLSGISLAKQKATELNEKLNYLPSENPAQEAEQQVQYFEEELEINDFPQMLRFRVCSRDSIAQIQEFADVGISVKGTHYPPGKEPKQGQDRKLYLFLEARDELSLRRAKEEIVRIMRETLRQMTATGMNRQPCIILEMAEGKAYYRDDEGDYDYGLKDDESDSECSIGYRPTIVIMGLKRSGKTSIRKVVFQKMSPNETLFVESTARVTNESVSDSFINFETIEFPGQVDPFEASFDPNSIFSRCGALLFVIDAQADYDEALKKMVPAIIHSYNINKNIKFEAFVHKVDGLSEETKMETHRKIFQTVQDDLADQGMDHIRINYHMTSIYDHSIFEAFSKVIQKLIKQLSALETLLDIFNQGSNVEKSFLFDVSSKIYIATDSSPVDMATYELCCDMIDVTIDISSIYGHRNEQKNFRPIGFDQDSSAVITLRTRQVIFLRQINVYLALVCVIKEDNFEKQGLIDFNFNVFKQGVEDVFELGKRRLPSLAVG</sequence>
<comment type="subcellular location">
    <subcellularLocation>
        <location evidence="1">Endomembrane system</location>
    </subcellularLocation>
</comment>
<evidence type="ECO:0000256" key="8">
    <source>
        <dbReference type="ARBA" id="ARBA00023134"/>
    </source>
</evidence>
<evidence type="ECO:0000256" key="7">
    <source>
        <dbReference type="ARBA" id="ARBA00022840"/>
    </source>
</evidence>
<evidence type="ECO:0000256" key="3">
    <source>
        <dbReference type="ARBA" id="ARBA00012552"/>
    </source>
</evidence>
<feature type="compositionally biased region" description="Low complexity" evidence="13">
    <location>
        <begin position="304"/>
        <end position="323"/>
    </location>
</feature>
<dbReference type="CDD" id="cd11385">
    <property type="entry name" value="RagC_like"/>
    <property type="match status" value="1"/>
</dbReference>
<evidence type="ECO:0000256" key="2">
    <source>
        <dbReference type="ARBA" id="ARBA00007756"/>
    </source>
</evidence>
<evidence type="ECO:0000256" key="9">
    <source>
        <dbReference type="ARBA" id="ARBA00023136"/>
    </source>
</evidence>
<dbReference type="InterPro" id="IPR000629">
    <property type="entry name" value="RNA-helicase_DEAD-box_CS"/>
</dbReference>
<keyword evidence="19" id="KW-1185">Reference proteome</keyword>
<dbReference type="GO" id="GO:0003724">
    <property type="term" value="F:RNA helicase activity"/>
    <property type="evidence" value="ECO:0007669"/>
    <property type="project" value="UniProtKB-EC"/>
</dbReference>